<proteinExistence type="predicted"/>
<accession>A0ABD0TYI5</accession>
<sequence length="218" mass="23982">MEYEEDILLEAANALLLLSSSPPADLPPAATINLFNPHPLPPAAMPATSIENLLSVSLPSWGFHSRRSHQMGKLKRKQVEGPSPPTAEAATCDHRSPDTPLDLGAASDPYSSGSDGFPCSSEIRPFKRLRTGDTSVPEYDAHLGLVETKKHNWPPFSKRSAICYTVFFILASPTLRLQTKTELIQNHSPSTNPPAILRLYWLAVADTLLTVSFILWHY</sequence>
<comment type="caution">
    <text evidence="2">The sequence shown here is derived from an EMBL/GenBank/DDBJ whole genome shotgun (WGS) entry which is preliminary data.</text>
</comment>
<evidence type="ECO:0000313" key="3">
    <source>
        <dbReference type="Proteomes" id="UP001552299"/>
    </source>
</evidence>
<feature type="compositionally biased region" description="Basic residues" evidence="1">
    <location>
        <begin position="67"/>
        <end position="76"/>
    </location>
</feature>
<dbReference type="AlphaFoldDB" id="A0ABD0TYI5"/>
<feature type="region of interest" description="Disordered" evidence="1">
    <location>
        <begin position="67"/>
        <end position="99"/>
    </location>
</feature>
<keyword evidence="3" id="KW-1185">Reference proteome</keyword>
<evidence type="ECO:0000313" key="2">
    <source>
        <dbReference type="EMBL" id="KAL0904791.1"/>
    </source>
</evidence>
<gene>
    <name evidence="2" type="ORF">M5K25_026942</name>
</gene>
<evidence type="ECO:0000256" key="1">
    <source>
        <dbReference type="SAM" id="MobiDB-lite"/>
    </source>
</evidence>
<name>A0ABD0TYI5_DENTH</name>
<dbReference type="EMBL" id="JANQDX010000019">
    <property type="protein sequence ID" value="KAL0904791.1"/>
    <property type="molecule type" value="Genomic_DNA"/>
</dbReference>
<protein>
    <submittedName>
        <fullName evidence="2">Uncharacterized protein</fullName>
    </submittedName>
</protein>
<organism evidence="2 3">
    <name type="scientific">Dendrobium thyrsiflorum</name>
    <name type="common">Pinecone-like raceme dendrobium</name>
    <name type="synonym">Orchid</name>
    <dbReference type="NCBI Taxonomy" id="117978"/>
    <lineage>
        <taxon>Eukaryota</taxon>
        <taxon>Viridiplantae</taxon>
        <taxon>Streptophyta</taxon>
        <taxon>Embryophyta</taxon>
        <taxon>Tracheophyta</taxon>
        <taxon>Spermatophyta</taxon>
        <taxon>Magnoliopsida</taxon>
        <taxon>Liliopsida</taxon>
        <taxon>Asparagales</taxon>
        <taxon>Orchidaceae</taxon>
        <taxon>Epidendroideae</taxon>
        <taxon>Malaxideae</taxon>
        <taxon>Dendrobiinae</taxon>
        <taxon>Dendrobium</taxon>
    </lineage>
</organism>
<reference evidence="2 3" key="1">
    <citation type="journal article" date="2024" name="Plant Biotechnol. J.">
        <title>Dendrobium thyrsiflorum genome and its molecular insights into genes involved in important horticultural traits.</title>
        <authorList>
            <person name="Chen B."/>
            <person name="Wang J.Y."/>
            <person name="Zheng P.J."/>
            <person name="Li K.L."/>
            <person name="Liang Y.M."/>
            <person name="Chen X.F."/>
            <person name="Zhang C."/>
            <person name="Zhao X."/>
            <person name="He X."/>
            <person name="Zhang G.Q."/>
            <person name="Liu Z.J."/>
            <person name="Xu Q."/>
        </authorList>
    </citation>
    <scope>NUCLEOTIDE SEQUENCE [LARGE SCALE GENOMIC DNA]</scope>
    <source>
        <strain evidence="2">GZMU011</strain>
    </source>
</reference>
<dbReference type="Proteomes" id="UP001552299">
    <property type="component" value="Unassembled WGS sequence"/>
</dbReference>